<dbReference type="Proteomes" id="UP000266673">
    <property type="component" value="Unassembled WGS sequence"/>
</dbReference>
<evidence type="ECO:0000256" key="1">
    <source>
        <dbReference type="SAM" id="Coils"/>
    </source>
</evidence>
<dbReference type="EMBL" id="QKWP01001371">
    <property type="protein sequence ID" value="RIB09471.1"/>
    <property type="molecule type" value="Genomic_DNA"/>
</dbReference>
<evidence type="ECO:0000313" key="2">
    <source>
        <dbReference type="EMBL" id="RIB09471.1"/>
    </source>
</evidence>
<dbReference type="AlphaFoldDB" id="A0A397UJ07"/>
<reference evidence="2 3" key="1">
    <citation type="submission" date="2018-06" db="EMBL/GenBank/DDBJ databases">
        <title>Comparative genomics reveals the genomic features of Rhizophagus irregularis, R. cerebriforme, R. diaphanum and Gigaspora rosea, and their symbiotic lifestyle signature.</title>
        <authorList>
            <person name="Morin E."/>
            <person name="San Clemente H."/>
            <person name="Chen E.C.H."/>
            <person name="De La Providencia I."/>
            <person name="Hainaut M."/>
            <person name="Kuo A."/>
            <person name="Kohler A."/>
            <person name="Murat C."/>
            <person name="Tang N."/>
            <person name="Roy S."/>
            <person name="Loubradou J."/>
            <person name="Henrissat B."/>
            <person name="Grigoriev I.V."/>
            <person name="Corradi N."/>
            <person name="Roux C."/>
            <person name="Martin F.M."/>
        </authorList>
    </citation>
    <scope>NUCLEOTIDE SEQUENCE [LARGE SCALE GENOMIC DNA]</scope>
    <source>
        <strain evidence="2 3">DAOM 194757</strain>
    </source>
</reference>
<organism evidence="2 3">
    <name type="scientific">Gigaspora rosea</name>
    <dbReference type="NCBI Taxonomy" id="44941"/>
    <lineage>
        <taxon>Eukaryota</taxon>
        <taxon>Fungi</taxon>
        <taxon>Fungi incertae sedis</taxon>
        <taxon>Mucoromycota</taxon>
        <taxon>Glomeromycotina</taxon>
        <taxon>Glomeromycetes</taxon>
        <taxon>Diversisporales</taxon>
        <taxon>Gigasporaceae</taxon>
        <taxon>Gigaspora</taxon>
    </lineage>
</organism>
<protein>
    <recommendedName>
        <fullName evidence="4">Nudix hydrolase domain-containing protein</fullName>
    </recommendedName>
</protein>
<sequence>MNNNNEVLQETNNWKYAVKNDECGELIDNFKYIYNQNGYVRMLDTVRDDNLYFSDNELVMDDNNQYNNFKREFTIISNHINEYGFFIQTLNKIRTYGFSVDQLVNQVNPHIEVNKNLQDQLEQNIQSYENDLREFTICILVNNEKKIYLSRRNNPIKDYYETKEETDIEIHELDLVTIYQGFRVFPDGKECMFKCAIYFTLIGNQISKQMEASNNDEWFSVELKDIGKYDLIDSLKEFKSVIVKKINSKFRSIKSKYKKKDIKKRKIDQVYESDNPPSIAHSEDEIEISKVPSKEEILDDISKLVDN</sequence>
<dbReference type="Gene3D" id="3.90.79.10">
    <property type="entry name" value="Nucleoside Triphosphate Pyrophosphohydrolase"/>
    <property type="match status" value="1"/>
</dbReference>
<evidence type="ECO:0000313" key="3">
    <source>
        <dbReference type="Proteomes" id="UP000266673"/>
    </source>
</evidence>
<gene>
    <name evidence="2" type="ORF">C2G38_2208846</name>
</gene>
<keyword evidence="3" id="KW-1185">Reference proteome</keyword>
<dbReference type="InterPro" id="IPR015797">
    <property type="entry name" value="NUDIX_hydrolase-like_dom_sf"/>
</dbReference>
<dbReference type="SUPFAM" id="SSF55811">
    <property type="entry name" value="Nudix"/>
    <property type="match status" value="1"/>
</dbReference>
<keyword evidence="1" id="KW-0175">Coiled coil</keyword>
<dbReference type="OrthoDB" id="2447950at2759"/>
<accession>A0A397UJ07</accession>
<proteinExistence type="predicted"/>
<comment type="caution">
    <text evidence="2">The sequence shown here is derived from an EMBL/GenBank/DDBJ whole genome shotgun (WGS) entry which is preliminary data.</text>
</comment>
<evidence type="ECO:0008006" key="4">
    <source>
        <dbReference type="Google" id="ProtNLM"/>
    </source>
</evidence>
<feature type="coiled-coil region" evidence="1">
    <location>
        <begin position="111"/>
        <end position="138"/>
    </location>
</feature>
<name>A0A397UJ07_9GLOM</name>